<evidence type="ECO:0000313" key="2">
    <source>
        <dbReference type="EMBL" id="ODV57224.1"/>
    </source>
</evidence>
<dbReference type="PROSITE" id="PS51352">
    <property type="entry name" value="THIOREDOXIN_2"/>
    <property type="match status" value="1"/>
</dbReference>
<comment type="caution">
    <text evidence="2">The sequence shown here is derived from an EMBL/GenBank/DDBJ whole genome shotgun (WGS) entry which is preliminary data.</text>
</comment>
<dbReference type="Gene3D" id="3.40.30.10">
    <property type="entry name" value="Glutaredoxin"/>
    <property type="match status" value="1"/>
</dbReference>
<dbReference type="InterPro" id="IPR013766">
    <property type="entry name" value="Thioredoxin_domain"/>
</dbReference>
<reference evidence="2 3" key="1">
    <citation type="submission" date="2016-09" db="EMBL/GenBank/DDBJ databases">
        <title>Draft genome sequence of the soil isolate, Lysinibacillus fusiformis M5, a potential hypoxanthine producer.</title>
        <authorList>
            <person name="Gallegos-Monterrosa R."/>
            <person name="Maroti G."/>
            <person name="Balint B."/>
            <person name="Kovacs A.T."/>
        </authorList>
    </citation>
    <scope>NUCLEOTIDE SEQUENCE [LARGE SCALE GENOMIC DNA]</scope>
    <source>
        <strain evidence="2 3">M5</strain>
    </source>
</reference>
<dbReference type="SUPFAM" id="SSF52833">
    <property type="entry name" value="Thioredoxin-like"/>
    <property type="match status" value="1"/>
</dbReference>
<evidence type="ECO:0000259" key="1">
    <source>
        <dbReference type="PROSITE" id="PS51352"/>
    </source>
</evidence>
<gene>
    <name evidence="2" type="ORF">BG258_15570</name>
</gene>
<protein>
    <recommendedName>
        <fullName evidence="1">Thioredoxin domain-containing protein</fullName>
    </recommendedName>
</protein>
<organism evidence="2 3">
    <name type="scientific">Lysinibacillus fusiformis</name>
    <dbReference type="NCBI Taxonomy" id="28031"/>
    <lineage>
        <taxon>Bacteria</taxon>
        <taxon>Bacillati</taxon>
        <taxon>Bacillota</taxon>
        <taxon>Bacilli</taxon>
        <taxon>Bacillales</taxon>
        <taxon>Bacillaceae</taxon>
        <taxon>Lysinibacillus</taxon>
    </lineage>
</organism>
<sequence>MKNILSHKTGINIGDELPDLYFFQLDGTKVDLIKDESYILIFVSNYCLYCIDLLPEVEKIKDVSKKHKLILFSTGDSEDNIEMKKYFNWKFPVIHLTEDEMEKYFKIVKQPFCIITNKNKVKQKGVIYNHKDFIAMFNLL</sequence>
<dbReference type="InterPro" id="IPR036249">
    <property type="entry name" value="Thioredoxin-like_sf"/>
</dbReference>
<dbReference type="Proteomes" id="UP000094784">
    <property type="component" value="Unassembled WGS sequence"/>
</dbReference>
<dbReference type="OrthoDB" id="2738084at2"/>
<dbReference type="AlphaFoldDB" id="A0A1E4R9T6"/>
<dbReference type="EMBL" id="MECQ01000001">
    <property type="protein sequence ID" value="ODV57224.1"/>
    <property type="molecule type" value="Genomic_DNA"/>
</dbReference>
<name>A0A1E4R9T6_9BACI</name>
<dbReference type="RefSeq" id="WP_069482135.1">
    <property type="nucleotide sequence ID" value="NZ_KV766182.1"/>
</dbReference>
<feature type="domain" description="Thioredoxin" evidence="1">
    <location>
        <begin position="11"/>
        <end position="140"/>
    </location>
</feature>
<evidence type="ECO:0000313" key="3">
    <source>
        <dbReference type="Proteomes" id="UP000094784"/>
    </source>
</evidence>
<accession>A0A1E4R9T6</accession>
<proteinExistence type="predicted"/>